<keyword evidence="2" id="KW-1185">Reference proteome</keyword>
<dbReference type="Proteomes" id="UP000001194">
    <property type="component" value="Unassembled WGS sequence"/>
</dbReference>
<proteinExistence type="predicted"/>
<dbReference type="GeneID" id="6081937"/>
<evidence type="ECO:0000313" key="2">
    <source>
        <dbReference type="Proteomes" id="UP000001194"/>
    </source>
</evidence>
<name>B0DQQ1_LACBS</name>
<dbReference type="EMBL" id="DS547126">
    <property type="protein sequence ID" value="EDR03154.1"/>
    <property type="molecule type" value="Genomic_DNA"/>
</dbReference>
<accession>B0DQQ1</accession>
<dbReference type="RefSeq" id="XP_001886295.1">
    <property type="nucleotide sequence ID" value="XM_001886260.1"/>
</dbReference>
<dbReference type="InParanoid" id="B0DQQ1"/>
<reference evidence="1 2" key="1">
    <citation type="journal article" date="2008" name="Nature">
        <title>The genome of Laccaria bicolor provides insights into mycorrhizal symbiosis.</title>
        <authorList>
            <person name="Martin F."/>
            <person name="Aerts A."/>
            <person name="Ahren D."/>
            <person name="Brun A."/>
            <person name="Danchin E.G.J."/>
            <person name="Duchaussoy F."/>
            <person name="Gibon J."/>
            <person name="Kohler A."/>
            <person name="Lindquist E."/>
            <person name="Pereda V."/>
            <person name="Salamov A."/>
            <person name="Shapiro H.J."/>
            <person name="Wuyts J."/>
            <person name="Blaudez D."/>
            <person name="Buee M."/>
            <person name="Brokstein P."/>
            <person name="Canbaeck B."/>
            <person name="Cohen D."/>
            <person name="Courty P.E."/>
            <person name="Coutinho P.M."/>
            <person name="Delaruelle C."/>
            <person name="Detter J.C."/>
            <person name="Deveau A."/>
            <person name="DiFazio S."/>
            <person name="Duplessis S."/>
            <person name="Fraissinet-Tachet L."/>
            <person name="Lucic E."/>
            <person name="Frey-Klett P."/>
            <person name="Fourrey C."/>
            <person name="Feussner I."/>
            <person name="Gay G."/>
            <person name="Grimwood J."/>
            <person name="Hoegger P.J."/>
            <person name="Jain P."/>
            <person name="Kilaru S."/>
            <person name="Labbe J."/>
            <person name="Lin Y.C."/>
            <person name="Legue V."/>
            <person name="Le Tacon F."/>
            <person name="Marmeisse R."/>
            <person name="Melayah D."/>
            <person name="Montanini B."/>
            <person name="Muratet M."/>
            <person name="Nehls U."/>
            <person name="Niculita-Hirzel H."/>
            <person name="Oudot-Le Secq M.P."/>
            <person name="Peter M."/>
            <person name="Quesneville H."/>
            <person name="Rajashekar B."/>
            <person name="Reich M."/>
            <person name="Rouhier N."/>
            <person name="Schmutz J."/>
            <person name="Yin T."/>
            <person name="Chalot M."/>
            <person name="Henrissat B."/>
            <person name="Kuees U."/>
            <person name="Lucas S."/>
            <person name="Van de Peer Y."/>
            <person name="Podila G.K."/>
            <person name="Polle A."/>
            <person name="Pukkila P.J."/>
            <person name="Richardson P.M."/>
            <person name="Rouze P."/>
            <person name="Sanders I.R."/>
            <person name="Stajich J.E."/>
            <person name="Tunlid A."/>
            <person name="Tuskan G."/>
            <person name="Grigoriev I.V."/>
        </authorList>
    </citation>
    <scope>NUCLEOTIDE SEQUENCE [LARGE SCALE GENOMIC DNA]</scope>
    <source>
        <strain evidence="2">S238N-H82 / ATCC MYA-4686</strain>
    </source>
</reference>
<gene>
    <name evidence="1" type="ORF">LACBIDRAFT_307675</name>
</gene>
<evidence type="ECO:0000313" key="1">
    <source>
        <dbReference type="EMBL" id="EDR03154.1"/>
    </source>
</evidence>
<sequence length="395" mass="45252">MSLRRPFFHLRRNICSSSILKAKRSRKTTALPIPFETFRGEETDLGEGIFHFNVDWSSFMDNDLPRRLRLTSHVNVKSLILGSNLFNFAAADWDELPTELQAALQHVIRHPTLEELTILNFKNLPATLLSAARCTTLSIHKAKFRKSKFHERKNTPPNIVTRIKSFDFGLTPLSSIRALVRDRTSTDSPAVDFSSLHSLNSISLCLADEVAAFKEVMKVSPNLKYLQCEVDREVPSSLAACRSLKTLVPLFEIGNESQDPLLGLPDVLSEMSADNVLEELLIHAYVQCYTSCRTDAIWGRLDDVLSRSAFQSLHRVSLKIIVWVDDLFFRAEELEERQLGERHRKALKEELEKIGDSQFTWLKSHVKFDFSVRTITHLQRETDPEIQRYLESDLL</sequence>
<dbReference type="AlphaFoldDB" id="B0DQQ1"/>
<dbReference type="HOGENOM" id="CLU_685243_0_0_1"/>
<protein>
    <submittedName>
        <fullName evidence="1">Predicted protein</fullName>
    </submittedName>
</protein>
<dbReference type="OrthoDB" id="2745898at2759"/>
<dbReference type="KEGG" id="lbc:LACBIDRAFT_307675"/>
<organism evidence="2">
    <name type="scientific">Laccaria bicolor (strain S238N-H82 / ATCC MYA-4686)</name>
    <name type="common">Bicoloured deceiver</name>
    <name type="synonym">Laccaria laccata var. bicolor</name>
    <dbReference type="NCBI Taxonomy" id="486041"/>
    <lineage>
        <taxon>Eukaryota</taxon>
        <taxon>Fungi</taxon>
        <taxon>Dikarya</taxon>
        <taxon>Basidiomycota</taxon>
        <taxon>Agaricomycotina</taxon>
        <taxon>Agaricomycetes</taxon>
        <taxon>Agaricomycetidae</taxon>
        <taxon>Agaricales</taxon>
        <taxon>Agaricineae</taxon>
        <taxon>Hydnangiaceae</taxon>
        <taxon>Laccaria</taxon>
    </lineage>
</organism>